<protein>
    <submittedName>
        <fullName evidence="8">Radical SAM domain protein</fullName>
    </submittedName>
</protein>
<dbReference type="KEGG" id="dol:Dole_1890"/>
<reference evidence="8 9" key="1">
    <citation type="submission" date="2007-10" db="EMBL/GenBank/DDBJ databases">
        <title>Complete sequence of Desulfococcus oleovorans Hxd3.</title>
        <authorList>
            <consortium name="US DOE Joint Genome Institute"/>
            <person name="Copeland A."/>
            <person name="Lucas S."/>
            <person name="Lapidus A."/>
            <person name="Barry K."/>
            <person name="Glavina del Rio T."/>
            <person name="Dalin E."/>
            <person name="Tice H."/>
            <person name="Pitluck S."/>
            <person name="Kiss H."/>
            <person name="Brettin T."/>
            <person name="Bruce D."/>
            <person name="Detter J.C."/>
            <person name="Han C."/>
            <person name="Schmutz J."/>
            <person name="Larimer F."/>
            <person name="Land M."/>
            <person name="Hauser L."/>
            <person name="Kyrpides N."/>
            <person name="Kim E."/>
            <person name="Wawrik B."/>
            <person name="Richardson P."/>
        </authorList>
    </citation>
    <scope>NUCLEOTIDE SEQUENCE [LARGE SCALE GENOMIC DNA]</scope>
    <source>
        <strain evidence="9">DSM 6200 / JCM 39069 / Hxd3</strain>
    </source>
</reference>
<sequence length="440" mass="49435">MEKKRRKRAAGSGKRHTAPRLVVSDGHGRVFEIPELEMAGRQREILKRPAKPELIPLPHGSSLFELPGRVPVGYDPAQKRFVPVTHYQGEPVIAVAAFMAPAYSQLLLSACQVKDPKARLPLFAYTAVGWNADRFVVAACRVDADIRQDLDQMDERTIEAGAVKTLKRYPGNRLVEHLVQNCVRRYHCPAAQNFVQDRWECPVPTSISCNARCLGCISWQPKTSGVPVTQDRLAFVPTPEEIVEFTVPHLDNAPRPVISFGQGCEGEPLLQGDVIEAAILKIRNRTSAGTINLNSNASLPRVVERLCAAGLDSIRVSLSSAQKALYLAYYSPRGYAFEDVLESMNVMRRHGRWISLNYFIFPGLTDDPEETAALIDLVRRFRVDYIQMRNLNIDPDWYMEKMGLAGLSSRPMGLLAWQKKVKQAAPWVRFGYFNPPKQAW</sequence>
<evidence type="ECO:0000313" key="9">
    <source>
        <dbReference type="Proteomes" id="UP000008561"/>
    </source>
</evidence>
<gene>
    <name evidence="8" type="ordered locus">Dole_1890</name>
</gene>
<proteinExistence type="predicted"/>
<dbReference type="Proteomes" id="UP000008561">
    <property type="component" value="Chromosome"/>
</dbReference>
<dbReference type="RefSeq" id="WP_012175306.1">
    <property type="nucleotide sequence ID" value="NC_009943.1"/>
</dbReference>
<evidence type="ECO:0000256" key="6">
    <source>
        <dbReference type="ARBA" id="ARBA00023014"/>
    </source>
</evidence>
<name>A8ZSF7_DESOH</name>
<dbReference type="PANTHER" id="PTHR30352:SF5">
    <property type="entry name" value="PYRUVATE FORMATE-LYASE 1-ACTIVATING ENZYME"/>
    <property type="match status" value="1"/>
</dbReference>
<dbReference type="EMBL" id="CP000859">
    <property type="protein sequence ID" value="ABW67694.1"/>
    <property type="molecule type" value="Genomic_DNA"/>
</dbReference>
<evidence type="ECO:0000256" key="2">
    <source>
        <dbReference type="ARBA" id="ARBA00022485"/>
    </source>
</evidence>
<dbReference type="HOGENOM" id="CLU_645348_0_0_7"/>
<organism evidence="8 9">
    <name type="scientific">Desulfosudis oleivorans (strain DSM 6200 / JCM 39069 / Hxd3)</name>
    <name type="common">Desulfococcus oleovorans</name>
    <dbReference type="NCBI Taxonomy" id="96561"/>
    <lineage>
        <taxon>Bacteria</taxon>
        <taxon>Pseudomonadati</taxon>
        <taxon>Thermodesulfobacteriota</taxon>
        <taxon>Desulfobacteria</taxon>
        <taxon>Desulfobacterales</taxon>
        <taxon>Desulfosudaceae</taxon>
        <taxon>Desulfosudis</taxon>
    </lineage>
</organism>
<keyword evidence="4" id="KW-0479">Metal-binding</keyword>
<accession>A8ZSF7</accession>
<evidence type="ECO:0000313" key="8">
    <source>
        <dbReference type="EMBL" id="ABW67694.1"/>
    </source>
</evidence>
<dbReference type="Pfam" id="PF04055">
    <property type="entry name" value="Radical_SAM"/>
    <property type="match status" value="1"/>
</dbReference>
<evidence type="ECO:0000256" key="4">
    <source>
        <dbReference type="ARBA" id="ARBA00022723"/>
    </source>
</evidence>
<evidence type="ECO:0000256" key="3">
    <source>
        <dbReference type="ARBA" id="ARBA00022691"/>
    </source>
</evidence>
<keyword evidence="9" id="KW-1185">Reference proteome</keyword>
<dbReference type="SFLD" id="SFLDG01109">
    <property type="entry name" value="Uncharacterised_Radical_SAM_Su"/>
    <property type="match status" value="1"/>
</dbReference>
<evidence type="ECO:0000256" key="1">
    <source>
        <dbReference type="ARBA" id="ARBA00001966"/>
    </source>
</evidence>
<dbReference type="SUPFAM" id="SSF102114">
    <property type="entry name" value="Radical SAM enzymes"/>
    <property type="match status" value="1"/>
</dbReference>
<keyword evidence="6" id="KW-0411">Iron-sulfur</keyword>
<dbReference type="InterPro" id="IPR013785">
    <property type="entry name" value="Aldolase_TIM"/>
</dbReference>
<dbReference type="GO" id="GO:0051539">
    <property type="term" value="F:4 iron, 4 sulfur cluster binding"/>
    <property type="evidence" value="ECO:0007669"/>
    <property type="project" value="UniProtKB-KW"/>
</dbReference>
<keyword evidence="2" id="KW-0004">4Fe-4S</keyword>
<keyword evidence="3" id="KW-0949">S-adenosyl-L-methionine</keyword>
<dbReference type="GO" id="GO:0046872">
    <property type="term" value="F:metal ion binding"/>
    <property type="evidence" value="ECO:0007669"/>
    <property type="project" value="UniProtKB-KW"/>
</dbReference>
<dbReference type="Gene3D" id="3.20.20.70">
    <property type="entry name" value="Aldolase class I"/>
    <property type="match status" value="1"/>
</dbReference>
<feature type="domain" description="Radical SAM core" evidence="7">
    <location>
        <begin position="195"/>
        <end position="424"/>
    </location>
</feature>
<dbReference type="InterPro" id="IPR058240">
    <property type="entry name" value="rSAM_sf"/>
</dbReference>
<dbReference type="GO" id="GO:0003824">
    <property type="term" value="F:catalytic activity"/>
    <property type="evidence" value="ECO:0007669"/>
    <property type="project" value="InterPro"/>
</dbReference>
<dbReference type="InterPro" id="IPR034457">
    <property type="entry name" value="Organic_radical-activating"/>
</dbReference>
<dbReference type="InterPro" id="IPR007197">
    <property type="entry name" value="rSAM"/>
</dbReference>
<dbReference type="AlphaFoldDB" id="A8ZSF7"/>
<dbReference type="CDD" id="cd01335">
    <property type="entry name" value="Radical_SAM"/>
    <property type="match status" value="1"/>
</dbReference>
<evidence type="ECO:0000256" key="5">
    <source>
        <dbReference type="ARBA" id="ARBA00023004"/>
    </source>
</evidence>
<dbReference type="SFLD" id="SFLDS00029">
    <property type="entry name" value="Radical_SAM"/>
    <property type="match status" value="1"/>
</dbReference>
<dbReference type="PANTHER" id="PTHR30352">
    <property type="entry name" value="PYRUVATE FORMATE-LYASE-ACTIVATING ENZYME"/>
    <property type="match status" value="1"/>
</dbReference>
<comment type="cofactor">
    <cofactor evidence="1">
        <name>[4Fe-4S] cluster</name>
        <dbReference type="ChEBI" id="CHEBI:49883"/>
    </cofactor>
</comment>
<evidence type="ECO:0000259" key="7">
    <source>
        <dbReference type="PROSITE" id="PS51918"/>
    </source>
</evidence>
<dbReference type="PROSITE" id="PS51918">
    <property type="entry name" value="RADICAL_SAM"/>
    <property type="match status" value="1"/>
</dbReference>
<dbReference type="eggNOG" id="COG1180">
    <property type="taxonomic scope" value="Bacteria"/>
</dbReference>
<keyword evidence="5" id="KW-0408">Iron</keyword>